<dbReference type="InterPro" id="IPR013766">
    <property type="entry name" value="Thioredoxin_domain"/>
</dbReference>
<feature type="signal peptide" evidence="2">
    <location>
        <begin position="1"/>
        <end position="22"/>
    </location>
</feature>
<feature type="chain" id="PRO_5015451143" evidence="2">
    <location>
        <begin position="23"/>
        <end position="436"/>
    </location>
</feature>
<keyword evidence="1" id="KW-0676">Redox-active center</keyword>
<evidence type="ECO:0000256" key="1">
    <source>
        <dbReference type="ARBA" id="ARBA00023284"/>
    </source>
</evidence>
<accession>A0A2U0U7G8</accession>
<dbReference type="PANTHER" id="PTHR32234:SF0">
    <property type="entry name" value="THIOL:DISULFIDE INTERCHANGE PROTEIN DSBD"/>
    <property type="match status" value="1"/>
</dbReference>
<evidence type="ECO:0000313" key="5">
    <source>
        <dbReference type="Proteomes" id="UP000245870"/>
    </source>
</evidence>
<dbReference type="GO" id="GO:0045454">
    <property type="term" value="P:cell redox homeostasis"/>
    <property type="evidence" value="ECO:0007669"/>
    <property type="project" value="TreeGrafter"/>
</dbReference>
<reference evidence="4 5" key="1">
    <citation type="submission" date="2018-05" db="EMBL/GenBank/DDBJ databases">
        <title>Genomic Encyclopedia of Type Strains, Phase IV (KMG-IV): sequencing the most valuable type-strain genomes for metagenomic binning, comparative biology and taxonomic classification.</title>
        <authorList>
            <person name="Goeker M."/>
        </authorList>
    </citation>
    <scope>NUCLEOTIDE SEQUENCE [LARGE SCALE GENOMIC DNA]</scope>
    <source>
        <strain evidence="4 5">DSM 100333</strain>
    </source>
</reference>
<dbReference type="GO" id="GO:0006950">
    <property type="term" value="P:response to stress"/>
    <property type="evidence" value="ECO:0007669"/>
    <property type="project" value="UniProtKB-ARBA"/>
</dbReference>
<dbReference type="SUPFAM" id="SSF48452">
    <property type="entry name" value="TPR-like"/>
    <property type="match status" value="1"/>
</dbReference>
<dbReference type="PROSITE" id="PS00194">
    <property type="entry name" value="THIOREDOXIN_1"/>
    <property type="match status" value="1"/>
</dbReference>
<dbReference type="GO" id="GO:0015035">
    <property type="term" value="F:protein-disulfide reductase activity"/>
    <property type="evidence" value="ECO:0007669"/>
    <property type="project" value="TreeGrafter"/>
</dbReference>
<proteinExistence type="predicted"/>
<dbReference type="InterPro" id="IPR036249">
    <property type="entry name" value="Thioredoxin-like_sf"/>
</dbReference>
<dbReference type="AlphaFoldDB" id="A0A2U0U7G8"/>
<name>A0A2U0U7G8_9BACT</name>
<dbReference type="InterPro" id="IPR011990">
    <property type="entry name" value="TPR-like_helical_dom_sf"/>
</dbReference>
<dbReference type="EMBL" id="QENY01000011">
    <property type="protein sequence ID" value="PVX53567.1"/>
    <property type="molecule type" value="Genomic_DNA"/>
</dbReference>
<dbReference type="PROSITE" id="PS51352">
    <property type="entry name" value="THIOREDOXIN_2"/>
    <property type="match status" value="1"/>
</dbReference>
<keyword evidence="2" id="KW-0732">Signal</keyword>
<evidence type="ECO:0000256" key="2">
    <source>
        <dbReference type="SAM" id="SignalP"/>
    </source>
</evidence>
<evidence type="ECO:0000313" key="4">
    <source>
        <dbReference type="EMBL" id="PVX53567.1"/>
    </source>
</evidence>
<feature type="domain" description="Thioredoxin" evidence="3">
    <location>
        <begin position="14"/>
        <end position="139"/>
    </location>
</feature>
<sequence length="436" mass="49036">MNRTIKYLLLFATVLVAQTGRAQTAGKGIKFFDGTLKEALALAQKQNKPVFVDFYAVWCVPCKRMAKQVFTIDSVGDYFNERFVSVQVDAEKADDVAKQYNVQAFPTLGFLKPDGKAISITVGAMDAAALMEAARIAAGEAEGFEQLYDQYKADDTNLDTQRRLLLKAPTFLAAQEGMEAEKWVTRITKIYNKYIAAKMGPALINKDDYLIMYNLGGGSRDDKLRIIDFISANLDAWVKVVGKPAAYYVVEGNDDIMEQMAKDGDAKYAERVEKVRTDYKAAYDMVGTDAIAPYDRAKLYADAIYHLYKSKDVPRYVTAMTTLFQKLGDKAQPADYGKAAQQLYYAAGSKLTPAQHRQAIEWVERALKDEKVVMSRVNYLVMLGDSHRELKEYAKAREYYNQGYAESLQMANMEDAQALVQMTIQRKLSALELLEK</sequence>
<organism evidence="4 5">
    <name type="scientific">Hallella colorans</name>
    <dbReference type="NCBI Taxonomy" id="1703337"/>
    <lineage>
        <taxon>Bacteria</taxon>
        <taxon>Pseudomonadati</taxon>
        <taxon>Bacteroidota</taxon>
        <taxon>Bacteroidia</taxon>
        <taxon>Bacteroidales</taxon>
        <taxon>Prevotellaceae</taxon>
        <taxon>Hallella</taxon>
    </lineage>
</organism>
<keyword evidence="5" id="KW-1185">Reference proteome</keyword>
<gene>
    <name evidence="4" type="ORF">C7379_11182</name>
</gene>
<dbReference type="OrthoDB" id="1099736at2"/>
<evidence type="ECO:0000259" key="3">
    <source>
        <dbReference type="PROSITE" id="PS51352"/>
    </source>
</evidence>
<dbReference type="SUPFAM" id="SSF52833">
    <property type="entry name" value="Thioredoxin-like"/>
    <property type="match status" value="1"/>
</dbReference>
<dbReference type="RefSeq" id="WP_116616646.1">
    <property type="nucleotide sequence ID" value="NZ_CAMPWS010000010.1"/>
</dbReference>
<dbReference type="Gene3D" id="1.25.40.10">
    <property type="entry name" value="Tetratricopeptide repeat domain"/>
    <property type="match status" value="1"/>
</dbReference>
<dbReference type="Pfam" id="PF00085">
    <property type="entry name" value="Thioredoxin"/>
    <property type="match status" value="1"/>
</dbReference>
<dbReference type="InterPro" id="IPR017937">
    <property type="entry name" value="Thioredoxin_CS"/>
</dbReference>
<protein>
    <submittedName>
        <fullName evidence="4">Thioredoxin</fullName>
    </submittedName>
</protein>
<dbReference type="Proteomes" id="UP000245870">
    <property type="component" value="Unassembled WGS sequence"/>
</dbReference>
<dbReference type="Gene3D" id="3.40.30.10">
    <property type="entry name" value="Glutaredoxin"/>
    <property type="match status" value="1"/>
</dbReference>
<comment type="caution">
    <text evidence="4">The sequence shown here is derived from an EMBL/GenBank/DDBJ whole genome shotgun (WGS) entry which is preliminary data.</text>
</comment>
<dbReference type="PANTHER" id="PTHR32234">
    <property type="entry name" value="THIOL:DISULFIDE INTERCHANGE PROTEIN DSBD"/>
    <property type="match status" value="1"/>
</dbReference>